<dbReference type="EMBL" id="MNAD01001729">
    <property type="protein sequence ID" value="OJT01619.1"/>
    <property type="molecule type" value="Genomic_DNA"/>
</dbReference>
<reference evidence="2 3" key="1">
    <citation type="submission" date="2016-10" db="EMBL/GenBank/DDBJ databases">
        <title>Genome sequence of the basidiomycete white-rot fungus Trametes pubescens.</title>
        <authorList>
            <person name="Makela M.R."/>
            <person name="Granchi Z."/>
            <person name="Peng M."/>
            <person name="De Vries R.P."/>
            <person name="Grigoriev I."/>
            <person name="Riley R."/>
            <person name="Hilden K."/>
        </authorList>
    </citation>
    <scope>NUCLEOTIDE SEQUENCE [LARGE SCALE GENOMIC DNA]</scope>
    <source>
        <strain evidence="2 3">FBCC735</strain>
    </source>
</reference>
<organism evidence="2 3">
    <name type="scientific">Trametes pubescens</name>
    <name type="common">White-rot fungus</name>
    <dbReference type="NCBI Taxonomy" id="154538"/>
    <lineage>
        <taxon>Eukaryota</taxon>
        <taxon>Fungi</taxon>
        <taxon>Dikarya</taxon>
        <taxon>Basidiomycota</taxon>
        <taxon>Agaricomycotina</taxon>
        <taxon>Agaricomycetes</taxon>
        <taxon>Polyporales</taxon>
        <taxon>Polyporaceae</taxon>
        <taxon>Trametes</taxon>
    </lineage>
</organism>
<sequence>MATLYIRPGPRDSLLGNPDKIAPLYVVLILDGYPGDLMLVLPTCGVEELSSMCFEHWVPSIQGPMFDKCDGTDEQHELLLHIALAYHAFVEGFPGVEPTDYFHFAGRLVEVALATEPDEDIEDRIVELVEWLHKCLPMALFEGPHVPHVTDGPLGVDSFVYSLSGGLRLLDPWTSLRDIAPSAGEGSGLGDGEGDADDVASNGSMPDLVDVSDDD</sequence>
<accession>A0A1M2V206</accession>
<feature type="region of interest" description="Disordered" evidence="1">
    <location>
        <begin position="181"/>
        <end position="215"/>
    </location>
</feature>
<dbReference type="Proteomes" id="UP000184267">
    <property type="component" value="Unassembled WGS sequence"/>
</dbReference>
<dbReference type="OrthoDB" id="2756251at2759"/>
<keyword evidence="3" id="KW-1185">Reference proteome</keyword>
<name>A0A1M2V206_TRAPU</name>
<protein>
    <submittedName>
        <fullName evidence="2">Uncharacterized protein</fullName>
    </submittedName>
</protein>
<dbReference type="AlphaFoldDB" id="A0A1M2V206"/>
<comment type="caution">
    <text evidence="2">The sequence shown here is derived from an EMBL/GenBank/DDBJ whole genome shotgun (WGS) entry which is preliminary data.</text>
</comment>
<evidence type="ECO:0000313" key="3">
    <source>
        <dbReference type="Proteomes" id="UP000184267"/>
    </source>
</evidence>
<evidence type="ECO:0000256" key="1">
    <source>
        <dbReference type="SAM" id="MobiDB-lite"/>
    </source>
</evidence>
<gene>
    <name evidence="2" type="ORF">TRAPUB_7923</name>
</gene>
<dbReference type="STRING" id="154538.A0A1M2V206"/>
<evidence type="ECO:0000313" key="2">
    <source>
        <dbReference type="EMBL" id="OJT01619.1"/>
    </source>
</evidence>
<proteinExistence type="predicted"/>
<dbReference type="OMA" id="FDKCDGT"/>